<feature type="chain" id="PRO_5045968988" evidence="3">
    <location>
        <begin position="34"/>
        <end position="267"/>
    </location>
</feature>
<sequence length="267" mass="28612">MTRRKASISPSKALSRAGLVAAAVMVLSGAAFAQQAEQPGTATPELGLTRGLIGQAPASDFSQPVIMSALLTVDQEALYAESAWGKRVKRELEEQTRTISDENERIVRQLAAEERDLTEARQTLSPQEFRKRADTFDTRVQEVRRERDQRSADLSRLADAEHAAFLNAALPLFSVLMRERGALAIMDRRTVFLAADSLDVTADMIARIDKSLGDGAGRAVVPPRTDPAPPPDAAQQPQPAQTDGDHSDAVNGSAPGAAASPVTPPPQ</sequence>
<evidence type="ECO:0000256" key="3">
    <source>
        <dbReference type="SAM" id="SignalP"/>
    </source>
</evidence>
<dbReference type="SMART" id="SM00935">
    <property type="entry name" value="OmpH"/>
    <property type="match status" value="1"/>
</dbReference>
<protein>
    <submittedName>
        <fullName evidence="4">OmpH family outer membrane protein</fullName>
    </submittedName>
</protein>
<reference evidence="5" key="1">
    <citation type="journal article" date="2019" name="Int. J. Syst. Evol. Microbiol.">
        <title>The Global Catalogue of Microorganisms (GCM) 10K type strain sequencing project: providing services to taxonomists for standard genome sequencing and annotation.</title>
        <authorList>
            <consortium name="The Broad Institute Genomics Platform"/>
            <consortium name="The Broad Institute Genome Sequencing Center for Infectious Disease"/>
            <person name="Wu L."/>
            <person name="Ma J."/>
        </authorList>
    </citation>
    <scope>NUCLEOTIDE SEQUENCE [LARGE SCALE GENOMIC DNA]</scope>
    <source>
        <strain evidence="5">CCUG 56029</strain>
    </source>
</reference>
<name>A0ABW4R5S4_9RHOB</name>
<dbReference type="SUPFAM" id="SSF111384">
    <property type="entry name" value="OmpH-like"/>
    <property type="match status" value="1"/>
</dbReference>
<dbReference type="EMBL" id="JBHUEN010000013">
    <property type="protein sequence ID" value="MFD1881059.1"/>
    <property type="molecule type" value="Genomic_DNA"/>
</dbReference>
<proteinExistence type="predicted"/>
<comment type="caution">
    <text evidence="4">The sequence shown here is derived from an EMBL/GenBank/DDBJ whole genome shotgun (WGS) entry which is preliminary data.</text>
</comment>
<organism evidence="4 5">
    <name type="scientific">Paracoccus pacificus</name>
    <dbReference type="NCBI Taxonomy" id="1463598"/>
    <lineage>
        <taxon>Bacteria</taxon>
        <taxon>Pseudomonadati</taxon>
        <taxon>Pseudomonadota</taxon>
        <taxon>Alphaproteobacteria</taxon>
        <taxon>Rhodobacterales</taxon>
        <taxon>Paracoccaceae</taxon>
        <taxon>Paracoccus</taxon>
    </lineage>
</organism>
<dbReference type="RefSeq" id="WP_379140591.1">
    <property type="nucleotide sequence ID" value="NZ_JBHUEN010000013.1"/>
</dbReference>
<keyword evidence="3" id="KW-0732">Signal</keyword>
<accession>A0ABW4R5S4</accession>
<keyword evidence="5" id="KW-1185">Reference proteome</keyword>
<dbReference type="InterPro" id="IPR024930">
    <property type="entry name" value="Skp_dom_sf"/>
</dbReference>
<gene>
    <name evidence="4" type="ORF">ACFSCT_04935</name>
</gene>
<evidence type="ECO:0000313" key="4">
    <source>
        <dbReference type="EMBL" id="MFD1881059.1"/>
    </source>
</evidence>
<evidence type="ECO:0000256" key="2">
    <source>
        <dbReference type="SAM" id="MobiDB-lite"/>
    </source>
</evidence>
<keyword evidence="1" id="KW-0175">Coiled coil</keyword>
<evidence type="ECO:0000256" key="1">
    <source>
        <dbReference type="SAM" id="Coils"/>
    </source>
</evidence>
<dbReference type="InterPro" id="IPR005632">
    <property type="entry name" value="Chaperone_Skp"/>
</dbReference>
<feature type="coiled-coil region" evidence="1">
    <location>
        <begin position="85"/>
        <end position="123"/>
    </location>
</feature>
<dbReference type="Gene3D" id="3.30.910.20">
    <property type="entry name" value="Skp domain"/>
    <property type="match status" value="1"/>
</dbReference>
<feature type="signal peptide" evidence="3">
    <location>
        <begin position="1"/>
        <end position="33"/>
    </location>
</feature>
<dbReference type="Pfam" id="PF03938">
    <property type="entry name" value="OmpH"/>
    <property type="match status" value="1"/>
</dbReference>
<dbReference type="Proteomes" id="UP001597213">
    <property type="component" value="Unassembled WGS sequence"/>
</dbReference>
<feature type="region of interest" description="Disordered" evidence="2">
    <location>
        <begin position="214"/>
        <end position="267"/>
    </location>
</feature>
<evidence type="ECO:0000313" key="5">
    <source>
        <dbReference type="Proteomes" id="UP001597213"/>
    </source>
</evidence>
<feature type="compositionally biased region" description="Low complexity" evidence="2">
    <location>
        <begin position="233"/>
        <end position="242"/>
    </location>
</feature>